<keyword evidence="4" id="KW-1185">Reference proteome</keyword>
<dbReference type="Proteomes" id="UP000014216">
    <property type="component" value="Unassembled WGS sequence"/>
</dbReference>
<evidence type="ECO:0000313" key="3">
    <source>
        <dbReference type="EMBL" id="EMS79981.1"/>
    </source>
</evidence>
<feature type="transmembrane region" description="Helical" evidence="1">
    <location>
        <begin position="20"/>
        <end position="41"/>
    </location>
</feature>
<sequence>MWGCNYIGSGMGHWVFGGGIIGFGITVLILALIGLVFIQLYKSGKNRTQYSDTMDSLKILKTRFARGEITEQEYRKMRDILCKNGTSK</sequence>
<accession>S0G6C3</accession>
<gene>
    <name evidence="3" type="ORF">Dpo_3c01230</name>
</gene>
<feature type="domain" description="SHOCT" evidence="2">
    <location>
        <begin position="55"/>
        <end position="81"/>
    </location>
</feature>
<evidence type="ECO:0000259" key="2">
    <source>
        <dbReference type="Pfam" id="PF09851"/>
    </source>
</evidence>
<dbReference type="Pfam" id="PF09851">
    <property type="entry name" value="SHOCT"/>
    <property type="match status" value="1"/>
</dbReference>
<keyword evidence="1" id="KW-0472">Membrane</keyword>
<comment type="caution">
    <text evidence="3">The sequence shown here is derived from an EMBL/GenBank/DDBJ whole genome shotgun (WGS) entry which is preliminary data.</text>
</comment>
<name>S0G6C3_9BACT</name>
<keyword evidence="1" id="KW-0812">Transmembrane</keyword>
<reference evidence="3 4" key="1">
    <citation type="journal article" date="2013" name="Genome Announc.">
        <title>Draft Genome Sequence of Desulfotignum phosphitoxidans DSM 13687 Strain FiPS-3.</title>
        <authorList>
            <person name="Poehlein A."/>
            <person name="Daniel R."/>
            <person name="Simeonova D.D."/>
        </authorList>
    </citation>
    <scope>NUCLEOTIDE SEQUENCE [LARGE SCALE GENOMIC DNA]</scope>
    <source>
        <strain evidence="3 4">DSM 13687</strain>
    </source>
</reference>
<keyword evidence="1" id="KW-1133">Transmembrane helix</keyword>
<evidence type="ECO:0000256" key="1">
    <source>
        <dbReference type="SAM" id="Phobius"/>
    </source>
</evidence>
<dbReference type="AlphaFoldDB" id="S0G6C3"/>
<dbReference type="OrthoDB" id="5459638at2"/>
<proteinExistence type="predicted"/>
<organism evidence="3 4">
    <name type="scientific">Desulfotignum phosphitoxidans DSM 13687</name>
    <dbReference type="NCBI Taxonomy" id="1286635"/>
    <lineage>
        <taxon>Bacteria</taxon>
        <taxon>Pseudomonadati</taxon>
        <taxon>Thermodesulfobacteriota</taxon>
        <taxon>Desulfobacteria</taxon>
        <taxon>Desulfobacterales</taxon>
        <taxon>Desulfobacteraceae</taxon>
        <taxon>Desulfotignum</taxon>
    </lineage>
</organism>
<dbReference type="EMBL" id="APJX01000003">
    <property type="protein sequence ID" value="EMS79981.1"/>
    <property type="molecule type" value="Genomic_DNA"/>
</dbReference>
<dbReference type="InterPro" id="IPR018649">
    <property type="entry name" value="SHOCT"/>
</dbReference>
<protein>
    <recommendedName>
        <fullName evidence="2">SHOCT domain-containing protein</fullName>
    </recommendedName>
</protein>
<evidence type="ECO:0000313" key="4">
    <source>
        <dbReference type="Proteomes" id="UP000014216"/>
    </source>
</evidence>